<feature type="region of interest" description="Disordered" evidence="2">
    <location>
        <begin position="1"/>
        <end position="129"/>
    </location>
</feature>
<feature type="compositionally biased region" description="Polar residues" evidence="2">
    <location>
        <begin position="26"/>
        <end position="38"/>
    </location>
</feature>
<feature type="region of interest" description="Disordered" evidence="2">
    <location>
        <begin position="300"/>
        <end position="327"/>
    </location>
</feature>
<evidence type="ECO:0000313" key="3">
    <source>
        <dbReference type="EMBL" id="KIJ46273.1"/>
    </source>
</evidence>
<name>A0A0C9UTV9_SPHS4</name>
<reference evidence="3 4" key="1">
    <citation type="submission" date="2014-06" db="EMBL/GenBank/DDBJ databases">
        <title>Evolutionary Origins and Diversification of the Mycorrhizal Mutualists.</title>
        <authorList>
            <consortium name="DOE Joint Genome Institute"/>
            <consortium name="Mycorrhizal Genomics Consortium"/>
            <person name="Kohler A."/>
            <person name="Kuo A."/>
            <person name="Nagy L.G."/>
            <person name="Floudas D."/>
            <person name="Copeland A."/>
            <person name="Barry K.W."/>
            <person name="Cichocki N."/>
            <person name="Veneault-Fourrey C."/>
            <person name="LaButti K."/>
            <person name="Lindquist E.A."/>
            <person name="Lipzen A."/>
            <person name="Lundell T."/>
            <person name="Morin E."/>
            <person name="Murat C."/>
            <person name="Riley R."/>
            <person name="Ohm R."/>
            <person name="Sun H."/>
            <person name="Tunlid A."/>
            <person name="Henrissat B."/>
            <person name="Grigoriev I.V."/>
            <person name="Hibbett D.S."/>
            <person name="Martin F."/>
        </authorList>
    </citation>
    <scope>NUCLEOTIDE SEQUENCE [LARGE SCALE GENOMIC DNA]</scope>
    <source>
        <strain evidence="3 4">SS14</strain>
    </source>
</reference>
<feature type="coiled-coil region" evidence="1">
    <location>
        <begin position="130"/>
        <end position="185"/>
    </location>
</feature>
<dbReference type="OrthoDB" id="10255630at2759"/>
<organism evidence="3 4">
    <name type="scientific">Sphaerobolus stellatus (strain SS14)</name>
    <dbReference type="NCBI Taxonomy" id="990650"/>
    <lineage>
        <taxon>Eukaryota</taxon>
        <taxon>Fungi</taxon>
        <taxon>Dikarya</taxon>
        <taxon>Basidiomycota</taxon>
        <taxon>Agaricomycotina</taxon>
        <taxon>Agaricomycetes</taxon>
        <taxon>Phallomycetidae</taxon>
        <taxon>Geastrales</taxon>
        <taxon>Sphaerobolaceae</taxon>
        <taxon>Sphaerobolus</taxon>
    </lineage>
</organism>
<evidence type="ECO:0000256" key="2">
    <source>
        <dbReference type="SAM" id="MobiDB-lite"/>
    </source>
</evidence>
<dbReference type="AlphaFoldDB" id="A0A0C9UTV9"/>
<feature type="compositionally biased region" description="Low complexity" evidence="2">
    <location>
        <begin position="44"/>
        <end position="59"/>
    </location>
</feature>
<dbReference type="EMBL" id="KN837108">
    <property type="protein sequence ID" value="KIJ46273.1"/>
    <property type="molecule type" value="Genomic_DNA"/>
</dbReference>
<keyword evidence="1" id="KW-0175">Coiled coil</keyword>
<evidence type="ECO:0000256" key="1">
    <source>
        <dbReference type="SAM" id="Coils"/>
    </source>
</evidence>
<keyword evidence="4" id="KW-1185">Reference proteome</keyword>
<dbReference type="SUPFAM" id="SSF90257">
    <property type="entry name" value="Myosin rod fragments"/>
    <property type="match status" value="1"/>
</dbReference>
<dbReference type="HOGENOM" id="CLU_669345_0_0_1"/>
<sequence>MADDAEGAESIAPESKSRSIRLLRTYASSQPVSRTSSPALGETSSSPSSILSLPPNSVSSPPPSPPQVVSLESPKHKDMSSLFGPPSGVDLDEFGMITPPSPRKTLSSLSAPESARSRLESQLEPSHSTITALQTQLSQLSSDLASYTRQLNEARNAEAASQRRANDLERAKNELQVENSGLLGQLEEVGKVVALSNKSAEEERISGGTEKKIRSLEGETRRKDEVARKERKVEKRNEEVEMLTSSLNLNDELLSNLRHQHALDLSTPHSRIRELKSSLFDAPDFSHILQHRITALEGDLAQRRRLSSPSRPDFDRRHSSSATGARPLRRVLAPRPVYEANLSAETRHKRKVSLSTLKARIESKRTATLNAMSTNSPRLLVTGRSRLPRSITEMNEYHIACEEATGHVQPR</sequence>
<protein>
    <submittedName>
        <fullName evidence="3">Unplaced genomic scaffold SPHSTscaffold_33, whole genome shotgun sequence</fullName>
    </submittedName>
</protein>
<evidence type="ECO:0000313" key="4">
    <source>
        <dbReference type="Proteomes" id="UP000054279"/>
    </source>
</evidence>
<dbReference type="Proteomes" id="UP000054279">
    <property type="component" value="Unassembled WGS sequence"/>
</dbReference>
<proteinExistence type="predicted"/>
<accession>A0A0C9UTV9</accession>
<gene>
    <name evidence="3" type="ORF">M422DRAFT_250321</name>
</gene>